<keyword evidence="4" id="KW-1185">Reference proteome</keyword>
<evidence type="ECO:0000313" key="3">
    <source>
        <dbReference type="EMBL" id="SOE48158.1"/>
    </source>
</evidence>
<name>A0A1C3K7R3_9BURK</name>
<reference evidence="2 4" key="1">
    <citation type="submission" date="2016-06" db="EMBL/GenBank/DDBJ databases">
        <authorList>
            <person name="Kjaerup R.B."/>
            <person name="Dalgaard T.S."/>
            <person name="Juul-Madsen H.R."/>
        </authorList>
    </citation>
    <scope>NUCLEOTIDE SEQUENCE [LARGE SCALE GENOMIC DNA]</scope>
    <source>
        <strain evidence="2">Orrdi1</strain>
    </source>
</reference>
<dbReference type="RefSeq" id="WP_067759239.1">
    <property type="nucleotide sequence ID" value="NZ_LT907988.1"/>
</dbReference>
<proteinExistence type="predicted"/>
<dbReference type="EMBL" id="LT907988">
    <property type="protein sequence ID" value="SOE48158.1"/>
    <property type="molecule type" value="Genomic_DNA"/>
</dbReference>
<organism evidence="2 4">
    <name type="scientific">Orrella dioscoreae</name>
    <dbReference type="NCBI Taxonomy" id="1851544"/>
    <lineage>
        <taxon>Bacteria</taxon>
        <taxon>Pseudomonadati</taxon>
        <taxon>Pseudomonadota</taxon>
        <taxon>Betaproteobacteria</taxon>
        <taxon>Burkholderiales</taxon>
        <taxon>Alcaligenaceae</taxon>
        <taxon>Orrella</taxon>
    </lineage>
</organism>
<reference evidence="3 4" key="2">
    <citation type="submission" date="2017-08" db="EMBL/GenBank/DDBJ databases">
        <authorList>
            <person name="de Groot N.N."/>
        </authorList>
    </citation>
    <scope>NUCLEOTIDE SEQUENCE [LARGE SCALE GENOMIC DNA]</scope>
    <source>
        <strain evidence="3">Orrdi1</strain>
    </source>
</reference>
<dbReference type="GO" id="GO:0015627">
    <property type="term" value="C:type II protein secretion system complex"/>
    <property type="evidence" value="ECO:0007669"/>
    <property type="project" value="InterPro"/>
</dbReference>
<dbReference type="InterPro" id="IPR007690">
    <property type="entry name" value="T2SS_GspM"/>
</dbReference>
<sequence>MTRPAASRPAGLGLRRPGWPPVLRKRMDAWSAQARAQWSQLAARERRLVLFCAVLVVVVGGWVLAIEPALKRIDHWETELPRLRSQSSALDAVLDEAAVPVTPVLPAPGELPARLARSLDAVAPGAYTLVADEETAADAPAWRVRFDDAEAGAVMAWLFQAPAELGLAVSGVSLTQSAELLPPDTDIDVRALAGRVRGDVRLALPASLPSKDSP</sequence>
<dbReference type="GO" id="GO:0015628">
    <property type="term" value="P:protein secretion by the type II secretion system"/>
    <property type="evidence" value="ECO:0007669"/>
    <property type="project" value="InterPro"/>
</dbReference>
<dbReference type="KEGG" id="odi:ODI_R1271"/>
<protein>
    <submittedName>
        <fullName evidence="2">General secretion pathway protein M</fullName>
    </submittedName>
</protein>
<dbReference type="EMBL" id="FLRC01000054">
    <property type="protein sequence ID" value="SBT27512.1"/>
    <property type="molecule type" value="Genomic_DNA"/>
</dbReference>
<gene>
    <name evidence="2" type="ORF">ODI_02414</name>
    <name evidence="3" type="ORF">ODI_R1271</name>
</gene>
<dbReference type="Pfam" id="PF04612">
    <property type="entry name" value="T2SSM"/>
    <property type="match status" value="1"/>
</dbReference>
<keyword evidence="1" id="KW-0812">Transmembrane</keyword>
<dbReference type="STRING" id="1851544.ODI_02414"/>
<feature type="transmembrane region" description="Helical" evidence="1">
    <location>
        <begin position="48"/>
        <end position="65"/>
    </location>
</feature>
<dbReference type="AlphaFoldDB" id="A0A1C3K7R3"/>
<keyword evidence="1" id="KW-1133">Transmembrane helix</keyword>
<dbReference type="Proteomes" id="UP000078558">
    <property type="component" value="Chromosome I"/>
</dbReference>
<accession>A0A1C3K7R3</accession>
<evidence type="ECO:0000313" key="2">
    <source>
        <dbReference type="EMBL" id="SBT27512.1"/>
    </source>
</evidence>
<dbReference type="OrthoDB" id="8852411at2"/>
<evidence type="ECO:0000256" key="1">
    <source>
        <dbReference type="SAM" id="Phobius"/>
    </source>
</evidence>
<keyword evidence="1" id="KW-0472">Membrane</keyword>
<evidence type="ECO:0000313" key="4">
    <source>
        <dbReference type="Proteomes" id="UP000078558"/>
    </source>
</evidence>